<evidence type="ECO:0000313" key="5">
    <source>
        <dbReference type="Proteomes" id="UP000030755"/>
    </source>
</evidence>
<accession>A0A075AWL0</accession>
<dbReference type="Proteomes" id="UP000281549">
    <property type="component" value="Unassembled WGS sequence"/>
</dbReference>
<organism evidence="3 5">
    <name type="scientific">Rozella allomycis (strain CSF55)</name>
    <dbReference type="NCBI Taxonomy" id="988480"/>
    <lineage>
        <taxon>Eukaryota</taxon>
        <taxon>Fungi</taxon>
        <taxon>Fungi incertae sedis</taxon>
        <taxon>Cryptomycota</taxon>
        <taxon>Cryptomycota incertae sedis</taxon>
        <taxon>Rozella</taxon>
    </lineage>
</organism>
<reference evidence="6" key="2">
    <citation type="journal article" date="2018" name="Nat. Microbiol.">
        <title>Leveraging single-cell genomics to expand the fungal tree of life.</title>
        <authorList>
            <person name="Ahrendt S.R."/>
            <person name="Quandt C.A."/>
            <person name="Ciobanu D."/>
            <person name="Clum A."/>
            <person name="Salamov A."/>
            <person name="Andreopoulos B."/>
            <person name="Cheng J.F."/>
            <person name="Woyke T."/>
            <person name="Pelin A."/>
            <person name="Henrissat B."/>
            <person name="Reynolds N.K."/>
            <person name="Benny G.L."/>
            <person name="Smith M.E."/>
            <person name="James T.Y."/>
            <person name="Grigoriev I.V."/>
        </authorList>
    </citation>
    <scope>NUCLEOTIDE SEQUENCE [LARGE SCALE GENOMIC DNA]</scope>
    <source>
        <strain evidence="6">CSF55</strain>
    </source>
</reference>
<evidence type="ECO:0000256" key="1">
    <source>
        <dbReference type="SAM" id="Coils"/>
    </source>
</evidence>
<dbReference type="AlphaFoldDB" id="A0A075AWL0"/>
<protein>
    <submittedName>
        <fullName evidence="3">Uncharacterized protein</fullName>
    </submittedName>
</protein>
<evidence type="ECO:0000256" key="2">
    <source>
        <dbReference type="SAM" id="MobiDB-lite"/>
    </source>
</evidence>
<evidence type="ECO:0000313" key="6">
    <source>
        <dbReference type="Proteomes" id="UP000281549"/>
    </source>
</evidence>
<evidence type="ECO:0000313" key="3">
    <source>
        <dbReference type="EMBL" id="EPZ34607.1"/>
    </source>
</evidence>
<reference evidence="4" key="3">
    <citation type="submission" date="2018-08" db="EMBL/GenBank/DDBJ databases">
        <title>Leveraging single-cell genomics to expand the Fungal Tree of Life.</title>
        <authorList>
            <consortium name="DOE Joint Genome Institute"/>
            <person name="Ahrendt S.R."/>
            <person name="Quandt C.A."/>
            <person name="Ciobanu D."/>
            <person name="Clum A."/>
            <person name="Salamov A."/>
            <person name="Andreopoulos B."/>
            <person name="Cheng J.-F."/>
            <person name="Woyke T."/>
            <person name="Pelin A."/>
            <person name="Henrissat B."/>
            <person name="Reynolds N."/>
            <person name="Benny G.L."/>
            <person name="Smith M.E."/>
            <person name="James T.Y."/>
            <person name="Grigoriev I.V."/>
        </authorList>
    </citation>
    <scope>NUCLEOTIDE SEQUENCE</scope>
    <source>
        <strain evidence="4">CSF55</strain>
    </source>
</reference>
<keyword evidence="5" id="KW-1185">Reference proteome</keyword>
<proteinExistence type="predicted"/>
<name>A0A075AWL0_ROZAC</name>
<dbReference type="Proteomes" id="UP000030755">
    <property type="component" value="Unassembled WGS sequence"/>
</dbReference>
<feature type="coiled-coil region" evidence="1">
    <location>
        <begin position="70"/>
        <end position="97"/>
    </location>
</feature>
<sequence>MVKGKNKDNVSLLYPVGFYENSGMSAIKVQWHSQPPTSIEQDDKNSEGNIIYNHREEENKNAFNAEDIDQKKQTKRMQEIQERLNYMNEQMLKYQESLLRQHQEMQEKQAKHLDMIDRTFKNESEKYKDVPDEKGASRYREDNAKSIEL</sequence>
<gene>
    <name evidence="3" type="ORF">O9G_001909</name>
    <name evidence="4" type="ORF">ROZALSC1DRAFT_27259</name>
</gene>
<dbReference type="HOGENOM" id="CLU_1750736_0_0_1"/>
<dbReference type="EMBL" id="ML004965">
    <property type="protein sequence ID" value="RKP21330.1"/>
    <property type="molecule type" value="Genomic_DNA"/>
</dbReference>
<evidence type="ECO:0000313" key="4">
    <source>
        <dbReference type="EMBL" id="RKP21330.1"/>
    </source>
</evidence>
<keyword evidence="1" id="KW-0175">Coiled coil</keyword>
<feature type="region of interest" description="Disordered" evidence="2">
    <location>
        <begin position="102"/>
        <end position="149"/>
    </location>
</feature>
<reference evidence="3 5" key="1">
    <citation type="journal article" date="2013" name="Curr. Biol.">
        <title>Shared signatures of parasitism and phylogenomics unite Cryptomycota and microsporidia.</title>
        <authorList>
            <person name="James T.Y."/>
            <person name="Pelin A."/>
            <person name="Bonen L."/>
            <person name="Ahrendt S."/>
            <person name="Sain D."/>
            <person name="Corradi N."/>
            <person name="Stajich J.E."/>
        </authorList>
    </citation>
    <scope>NUCLEOTIDE SEQUENCE [LARGE SCALE GENOMIC DNA]</scope>
    <source>
        <strain evidence="3">CSF55</strain>
        <strain evidence="3">CSF55</strain>
    </source>
</reference>
<dbReference type="EMBL" id="KE560937">
    <property type="protein sequence ID" value="EPZ34607.1"/>
    <property type="molecule type" value="Genomic_DNA"/>
</dbReference>